<dbReference type="GO" id="GO:0046872">
    <property type="term" value="F:metal ion binding"/>
    <property type="evidence" value="ECO:0007669"/>
    <property type="project" value="UniProtKB-KW"/>
</dbReference>
<evidence type="ECO:0000256" key="2">
    <source>
        <dbReference type="ARBA" id="ARBA00022694"/>
    </source>
</evidence>
<dbReference type="PANTHER" id="PTHR36701:SF1">
    <property type="entry name" value="EPOXYQUEUOSINE REDUCTASE QUEH"/>
    <property type="match status" value="1"/>
</dbReference>
<evidence type="ECO:0000256" key="1">
    <source>
        <dbReference type="ARBA" id="ARBA00022485"/>
    </source>
</evidence>
<keyword evidence="7" id="KW-0411">Iron-sulfur</keyword>
<evidence type="ECO:0000313" key="10">
    <source>
        <dbReference type="EMBL" id="GAH16176.1"/>
    </source>
</evidence>
<keyword evidence="8" id="KW-1015">Disulfide bond</keyword>
<evidence type="ECO:0000256" key="6">
    <source>
        <dbReference type="ARBA" id="ARBA00023004"/>
    </source>
</evidence>
<evidence type="ECO:0000256" key="5">
    <source>
        <dbReference type="ARBA" id="ARBA00023002"/>
    </source>
</evidence>
<sequence length="110" mass="12759">MLEEMLEKGLEVTIFFYNPNIHPKKEYEIRKEENKRFAEAKNCAFVDCDYDELSWFKRMKGLEFDPERGVRCTACFDLRMEVTAAYAALHGFDCLRPPGLSSVEPGFSCS</sequence>
<dbReference type="PANTHER" id="PTHR36701">
    <property type="entry name" value="EPOXYQUEUOSINE REDUCTASE QUEH"/>
    <property type="match status" value="1"/>
</dbReference>
<reference evidence="10" key="1">
    <citation type="journal article" date="2014" name="Front. Microbiol.">
        <title>High frequency of phylogenetically diverse reductive dehalogenase-homologous genes in deep subseafloor sedimentary metagenomes.</title>
        <authorList>
            <person name="Kawai M."/>
            <person name="Futagami T."/>
            <person name="Toyoda A."/>
            <person name="Takaki Y."/>
            <person name="Nishi S."/>
            <person name="Hori S."/>
            <person name="Arai W."/>
            <person name="Tsubouchi T."/>
            <person name="Morono Y."/>
            <person name="Uchiyama I."/>
            <person name="Ito T."/>
            <person name="Fujiyama A."/>
            <person name="Inagaki F."/>
            <person name="Takami H."/>
        </authorList>
    </citation>
    <scope>NUCLEOTIDE SEQUENCE</scope>
    <source>
        <strain evidence="10">Expedition CK06-06</strain>
    </source>
</reference>
<evidence type="ECO:0000256" key="9">
    <source>
        <dbReference type="ARBA" id="ARBA00023284"/>
    </source>
</evidence>
<dbReference type="AlphaFoldDB" id="X1D5Z6"/>
<proteinExistence type="predicted"/>
<protein>
    <submittedName>
        <fullName evidence="10">Uncharacterized protein</fullName>
    </submittedName>
</protein>
<evidence type="ECO:0000256" key="7">
    <source>
        <dbReference type="ARBA" id="ARBA00023014"/>
    </source>
</evidence>
<dbReference type="GO" id="GO:0008616">
    <property type="term" value="P:tRNA queuosine(34) biosynthetic process"/>
    <property type="evidence" value="ECO:0007669"/>
    <property type="project" value="UniProtKB-KW"/>
</dbReference>
<evidence type="ECO:0000256" key="4">
    <source>
        <dbReference type="ARBA" id="ARBA00022785"/>
    </source>
</evidence>
<keyword evidence="6" id="KW-0408">Iron</keyword>
<keyword evidence="9" id="KW-0676">Redox-active center</keyword>
<accession>X1D5Z6</accession>
<keyword evidence="4" id="KW-0671">Queuosine biosynthesis</keyword>
<dbReference type="GO" id="GO:0016491">
    <property type="term" value="F:oxidoreductase activity"/>
    <property type="evidence" value="ECO:0007669"/>
    <property type="project" value="UniProtKB-KW"/>
</dbReference>
<evidence type="ECO:0000256" key="8">
    <source>
        <dbReference type="ARBA" id="ARBA00023157"/>
    </source>
</evidence>
<evidence type="ECO:0000256" key="3">
    <source>
        <dbReference type="ARBA" id="ARBA00022723"/>
    </source>
</evidence>
<dbReference type="Pfam" id="PF02677">
    <property type="entry name" value="QueH"/>
    <property type="match status" value="1"/>
</dbReference>
<dbReference type="EMBL" id="BART01032945">
    <property type="protein sequence ID" value="GAH16176.1"/>
    <property type="molecule type" value="Genomic_DNA"/>
</dbReference>
<name>X1D5Z6_9ZZZZ</name>
<gene>
    <name evidence="10" type="ORF">S01H4_56781</name>
</gene>
<keyword evidence="3" id="KW-0479">Metal-binding</keyword>
<comment type="caution">
    <text evidence="10">The sequence shown here is derived from an EMBL/GenBank/DDBJ whole genome shotgun (WGS) entry which is preliminary data.</text>
</comment>
<keyword evidence="5" id="KW-0560">Oxidoreductase</keyword>
<organism evidence="10">
    <name type="scientific">marine sediment metagenome</name>
    <dbReference type="NCBI Taxonomy" id="412755"/>
    <lineage>
        <taxon>unclassified sequences</taxon>
        <taxon>metagenomes</taxon>
        <taxon>ecological metagenomes</taxon>
    </lineage>
</organism>
<keyword evidence="2" id="KW-0819">tRNA processing</keyword>
<keyword evidence="1" id="KW-0004">4Fe-4S</keyword>
<dbReference type="InterPro" id="IPR003828">
    <property type="entry name" value="QueH"/>
</dbReference>
<feature type="non-terminal residue" evidence="10">
    <location>
        <position position="110"/>
    </location>
</feature>
<dbReference type="GO" id="GO:0051539">
    <property type="term" value="F:4 iron, 4 sulfur cluster binding"/>
    <property type="evidence" value="ECO:0007669"/>
    <property type="project" value="UniProtKB-KW"/>
</dbReference>